<dbReference type="VEuPathDB" id="FungiDB:SCODWIG_00089"/>
<evidence type="ECO:0000259" key="5">
    <source>
        <dbReference type="Pfam" id="PF04991"/>
    </source>
</evidence>
<dbReference type="AlphaFoldDB" id="A0A376B0X5"/>
<dbReference type="InterPro" id="IPR007074">
    <property type="entry name" value="LicD/FKTN/FKRP_NTP_transf"/>
</dbReference>
<dbReference type="GO" id="GO:0009100">
    <property type="term" value="P:glycoprotein metabolic process"/>
    <property type="evidence" value="ECO:0007669"/>
    <property type="project" value="UniProtKB-ARBA"/>
</dbReference>
<dbReference type="EMBL" id="UFAJ01000006">
    <property type="protein sequence ID" value="SSD58328.1"/>
    <property type="molecule type" value="Genomic_DNA"/>
</dbReference>
<dbReference type="GO" id="GO:0016020">
    <property type="term" value="C:membrane"/>
    <property type="evidence" value="ECO:0007669"/>
    <property type="project" value="UniProtKB-SubCell"/>
</dbReference>
<keyword evidence="4" id="KW-0472">Membrane</keyword>
<accession>A0A376B0X5</accession>
<keyword evidence="7" id="KW-1185">Reference proteome</keyword>
<evidence type="ECO:0000256" key="1">
    <source>
        <dbReference type="ARBA" id="ARBA00004167"/>
    </source>
</evidence>
<dbReference type="Pfam" id="PF04991">
    <property type="entry name" value="LicD"/>
    <property type="match status" value="2"/>
</dbReference>
<keyword evidence="3" id="KW-1133">Transmembrane helix</keyword>
<organism evidence="6 7">
    <name type="scientific">Saccharomycodes ludwigii</name>
    <dbReference type="NCBI Taxonomy" id="36035"/>
    <lineage>
        <taxon>Eukaryota</taxon>
        <taxon>Fungi</taxon>
        <taxon>Dikarya</taxon>
        <taxon>Ascomycota</taxon>
        <taxon>Saccharomycotina</taxon>
        <taxon>Saccharomycetes</taxon>
        <taxon>Saccharomycodales</taxon>
        <taxon>Saccharomycodaceae</taxon>
        <taxon>Saccharomycodes</taxon>
    </lineage>
</organism>
<feature type="domain" description="LicD/FKTN/FKRP nucleotidyltransferase" evidence="5">
    <location>
        <begin position="323"/>
        <end position="432"/>
    </location>
</feature>
<evidence type="ECO:0000256" key="3">
    <source>
        <dbReference type="ARBA" id="ARBA00022989"/>
    </source>
</evidence>
<keyword evidence="2" id="KW-0812">Transmembrane</keyword>
<dbReference type="InterPro" id="IPR009644">
    <property type="entry name" value="FKTN/MNN4/W02B3.4-1"/>
</dbReference>
<sequence>MLRTLAIYLEYINFSASSDSTVPFNWYDWKNLGENIDFIIKMDKASKPNCEFLINRYHPRSKLKYYEVQYGQPIIRENRNLALNIYEYSDEDLIREQSESQLEREQYCIKKDSNVLGFEIKNFFTDCMPEVLSIQSSAYLFQGGNSPLSITIVNSRLHKSKQFTVEHSDHPILSKPNILFNYLQNEKGGDFDIDIAEKFDQIFSDHGDNDKKLPKLSNYLKRFVTNTSYQEEDYEALGVIDAHKMNFRESLEFVSTQKATTTEFKYFKEPKKLQLYKKLDNPGYTTHIDTRFFNYPILTMHDRLPILHGLVKAWFEFLEYSTDFSSWIAHGSLYAYMYNGAQFPWDLDHDIQMPIDDLIRLSVKYNQSLIVTNSGSVCFLDISPFILKGRHFSGGFHNHIDARFIDVTTGLYIDITGVGFSGDIYEDEPHANVRLSLEFGKNILDGGNDIYEFNMQNGIVNCRNRHFAKIDDLLPTRRANFEGVTVNIPNKPVNLLRDEYRIISFLYGPGLQYKGYNFIPELRSWLKYDWIKGKLGISEGKRLGELSFIDDLLPFFHKSSEFFKGHEDELIHLLNLQRVAINRFEVIGIEQLWSDDVEKDQYNGYTEEIMKKKLELSDVLSNKDLKNPMYKSSSLIDVIYHQKWEEDLKNFKLTSPDFKTLNEFWYSKNIYLTSLKAVVDQLKFDVINDYIFHKYLVNEYKVIKGDYDYLDQIKHNNEEEEEEDDSGGIYLQNKQSLRDFVRPIFVMELSKNDGSPEKKRPKPFIKDRLYLEL</sequence>
<reference evidence="7" key="1">
    <citation type="submission" date="2018-06" db="EMBL/GenBank/DDBJ databases">
        <authorList>
            <person name="Guldener U."/>
        </authorList>
    </citation>
    <scope>NUCLEOTIDE SEQUENCE [LARGE SCALE GENOMIC DNA]</scope>
    <source>
        <strain evidence="7">UTAD17</strain>
    </source>
</reference>
<gene>
    <name evidence="6" type="ORF">SCODWIG_00089</name>
</gene>
<comment type="subcellular location">
    <subcellularLocation>
        <location evidence="1">Membrane</location>
        <topology evidence="1">Single-pass membrane protein</topology>
    </subcellularLocation>
</comment>
<feature type="domain" description="LicD/FKTN/FKRP nucleotidyltransferase" evidence="5">
    <location>
        <begin position="451"/>
        <end position="501"/>
    </location>
</feature>
<proteinExistence type="predicted"/>
<dbReference type="PANTHER" id="PTHR15407">
    <property type="entry name" value="FUKUTIN-RELATED"/>
    <property type="match status" value="1"/>
</dbReference>
<protein>
    <recommendedName>
        <fullName evidence="5">LicD/FKTN/FKRP nucleotidyltransferase domain-containing protein</fullName>
    </recommendedName>
</protein>
<evidence type="ECO:0000256" key="4">
    <source>
        <dbReference type="ARBA" id="ARBA00023136"/>
    </source>
</evidence>
<dbReference type="Proteomes" id="UP000262825">
    <property type="component" value="Unassembled WGS sequence"/>
</dbReference>
<name>A0A376B0X5_9ASCO</name>
<evidence type="ECO:0000313" key="7">
    <source>
        <dbReference type="Proteomes" id="UP000262825"/>
    </source>
</evidence>
<dbReference type="PANTHER" id="PTHR15407:SF28">
    <property type="entry name" value="RIBITOL-5-PHOSPHATE TRANSFERASE FKTN"/>
    <property type="match status" value="1"/>
</dbReference>
<evidence type="ECO:0000256" key="2">
    <source>
        <dbReference type="ARBA" id="ARBA00022692"/>
    </source>
</evidence>
<evidence type="ECO:0000313" key="6">
    <source>
        <dbReference type="EMBL" id="SSD58328.1"/>
    </source>
</evidence>